<sequence>MNRIFASSVISVLVLAGCATQSQPEPEQELAQNPICMEKGLPGGWSTSSITPEVMRAMDTILGQMNTESPVKQINQVRTQVVSGMNYAIEFTLENGEVWHAVVNRNLRDDYMIERIAKPGLLCP</sequence>
<accession>A0A837GA39</accession>
<dbReference type="PROSITE" id="PS51257">
    <property type="entry name" value="PROKAR_LIPOPROTEIN"/>
    <property type="match status" value="1"/>
</dbReference>
<dbReference type="RefSeq" id="WP_045985066.1">
    <property type="nucleotide sequence ID" value="NZ_CP063052.1"/>
</dbReference>
<dbReference type="GO" id="GO:0004869">
    <property type="term" value="F:cysteine-type endopeptidase inhibitor activity"/>
    <property type="evidence" value="ECO:0007669"/>
    <property type="project" value="InterPro"/>
</dbReference>
<proteinExistence type="predicted"/>
<dbReference type="CDD" id="cd00042">
    <property type="entry name" value="CY"/>
    <property type="match status" value="1"/>
</dbReference>
<protein>
    <submittedName>
        <fullName evidence="1">2-oxoglutarate dehydrogenase</fullName>
    </submittedName>
</protein>
<evidence type="ECO:0000313" key="1">
    <source>
        <dbReference type="EMBL" id="KJY77045.1"/>
    </source>
</evidence>
<gene>
    <name evidence="1" type="ORF">TW71_04270</name>
</gene>
<comment type="caution">
    <text evidence="1">The sequence shown here is derived from an EMBL/GenBank/DDBJ whole genome shotgun (WGS) entry which is preliminary data.</text>
</comment>
<name>A0A837GA39_9VIBR</name>
<dbReference type="Gene3D" id="3.10.450.10">
    <property type="match status" value="1"/>
</dbReference>
<dbReference type="SUPFAM" id="SSF54403">
    <property type="entry name" value="Cystatin/monellin"/>
    <property type="match status" value="1"/>
</dbReference>
<dbReference type="InterPro" id="IPR046350">
    <property type="entry name" value="Cystatin_sf"/>
</dbReference>
<dbReference type="EMBL" id="JXXR01000002">
    <property type="protein sequence ID" value="KJY77045.1"/>
    <property type="molecule type" value="Genomic_DNA"/>
</dbReference>
<dbReference type="Pfam" id="PF00031">
    <property type="entry name" value="Cystatin"/>
    <property type="match status" value="1"/>
</dbReference>
<dbReference type="AlphaFoldDB" id="A0A837GA39"/>
<organism evidence="1">
    <name type="scientific">Vibrio coralliilyticus</name>
    <dbReference type="NCBI Taxonomy" id="190893"/>
    <lineage>
        <taxon>Bacteria</taxon>
        <taxon>Pseudomonadati</taxon>
        <taxon>Pseudomonadota</taxon>
        <taxon>Gammaproteobacteria</taxon>
        <taxon>Vibrionales</taxon>
        <taxon>Vibrionaceae</taxon>
        <taxon>Vibrio</taxon>
    </lineage>
</organism>
<reference evidence="1" key="1">
    <citation type="journal article" date="2015" name="BMC Genomics">
        <title>Genome mining reveals unlocked bioactive potential of marine Gram-negative bacteria.</title>
        <authorList>
            <person name="Machado H."/>
            <person name="Sonnenschein E.C."/>
            <person name="Melchiorsen J."/>
            <person name="Gram L."/>
        </authorList>
    </citation>
    <scope>NUCLEOTIDE SEQUENCE</scope>
    <source>
        <strain evidence="1">S2052</strain>
    </source>
</reference>
<dbReference type="InterPro" id="IPR000010">
    <property type="entry name" value="Cystatin_dom"/>
</dbReference>